<dbReference type="CDD" id="cd02120">
    <property type="entry name" value="PA_subtilisin_like"/>
    <property type="match status" value="1"/>
</dbReference>
<evidence type="ECO:0000256" key="2">
    <source>
        <dbReference type="ARBA" id="ARBA00022729"/>
    </source>
</evidence>
<evidence type="ECO:0000256" key="1">
    <source>
        <dbReference type="ARBA" id="ARBA00011073"/>
    </source>
</evidence>
<keyword evidence="4" id="KW-1185">Reference proteome</keyword>
<keyword evidence="2" id="KW-0732">Signal</keyword>
<dbReference type="InterPro" id="IPR045051">
    <property type="entry name" value="SBT"/>
</dbReference>
<dbReference type="PANTHER" id="PTHR10795">
    <property type="entry name" value="PROPROTEIN CONVERTASE SUBTILISIN/KEXIN"/>
    <property type="match status" value="1"/>
</dbReference>
<dbReference type="Proteomes" id="UP001419268">
    <property type="component" value="Unassembled WGS sequence"/>
</dbReference>
<accession>A0AAP0INY5</accession>
<evidence type="ECO:0000313" key="4">
    <source>
        <dbReference type="Proteomes" id="UP001419268"/>
    </source>
</evidence>
<protein>
    <submittedName>
        <fullName evidence="3">Uncharacterized protein</fullName>
    </submittedName>
</protein>
<sequence>MNKVVFENDTNKSSTSDTLAALDEAIEYGKIVLCTFTNESNPHDQRIEVSRAGAAGAIFVIDIPQSLVPKQSSFPFVAISPNDSKKVKEYFASTKQPTTDIKFQITILGAKTAPQECRGHVPLSPWILKPDIMVTVVGVLAA</sequence>
<proteinExistence type="inferred from homology"/>
<comment type="similarity">
    <text evidence="1">Belongs to the peptidase S8 family.</text>
</comment>
<dbReference type="AlphaFoldDB" id="A0AAP0INY5"/>
<organism evidence="3 4">
    <name type="scientific">Stephania cephalantha</name>
    <dbReference type="NCBI Taxonomy" id="152367"/>
    <lineage>
        <taxon>Eukaryota</taxon>
        <taxon>Viridiplantae</taxon>
        <taxon>Streptophyta</taxon>
        <taxon>Embryophyta</taxon>
        <taxon>Tracheophyta</taxon>
        <taxon>Spermatophyta</taxon>
        <taxon>Magnoliopsida</taxon>
        <taxon>Ranunculales</taxon>
        <taxon>Menispermaceae</taxon>
        <taxon>Menispermoideae</taxon>
        <taxon>Cissampelideae</taxon>
        <taxon>Stephania</taxon>
    </lineage>
</organism>
<gene>
    <name evidence="3" type="ORF">Scep_017131</name>
</gene>
<dbReference type="EMBL" id="JBBNAG010000007">
    <property type="protein sequence ID" value="KAK9119038.1"/>
    <property type="molecule type" value="Genomic_DNA"/>
</dbReference>
<name>A0AAP0INY5_9MAGN</name>
<comment type="caution">
    <text evidence="3">The sequence shown here is derived from an EMBL/GenBank/DDBJ whole genome shotgun (WGS) entry which is preliminary data.</text>
</comment>
<dbReference type="Gene3D" id="3.50.30.30">
    <property type="match status" value="1"/>
</dbReference>
<reference evidence="3 4" key="1">
    <citation type="submission" date="2024-01" db="EMBL/GenBank/DDBJ databases">
        <title>Genome assemblies of Stephania.</title>
        <authorList>
            <person name="Yang L."/>
        </authorList>
    </citation>
    <scope>NUCLEOTIDE SEQUENCE [LARGE SCALE GENOMIC DNA]</scope>
    <source>
        <strain evidence="3">JXDWG</strain>
        <tissue evidence="3">Leaf</tissue>
    </source>
</reference>
<evidence type="ECO:0000313" key="3">
    <source>
        <dbReference type="EMBL" id="KAK9119038.1"/>
    </source>
</evidence>